<dbReference type="EMBL" id="CAKKNE010000006">
    <property type="protein sequence ID" value="CAH0379419.1"/>
    <property type="molecule type" value="Genomic_DNA"/>
</dbReference>
<feature type="compositionally biased region" description="Basic residues" evidence="1">
    <location>
        <begin position="114"/>
        <end position="129"/>
    </location>
</feature>
<dbReference type="AlphaFoldDB" id="A0A8J2T2X6"/>
<name>A0A8J2T2X6_9STRA</name>
<proteinExistence type="predicted"/>
<comment type="caution">
    <text evidence="2">The sequence shown here is derived from an EMBL/GenBank/DDBJ whole genome shotgun (WGS) entry which is preliminary data.</text>
</comment>
<sequence length="262" mass="28031">MPPRRKKDPPSFKPSAETLKNFQMPEETPQLELLPSGPKGDIPSTYTGECRALNQPAVLPPPPPPSRKEERPSASRFWTSFAAAAARATKKKSGDAQHWAPARPPPPPPDRRAGQAKKKSPKGRPKVKRGLSDEGRTVFADATTRNSDELPPSAFPAGSDFAAAAAAAAASRDSFPPRFSWDDPAARSSSKSVLSDAGSVGARHSLAQQESPRHSRNWQQYHAPVDGDPLEVPANFSWADGMALGSFADDDGIDLGPLDLSN</sequence>
<evidence type="ECO:0000256" key="1">
    <source>
        <dbReference type="SAM" id="MobiDB-lite"/>
    </source>
</evidence>
<evidence type="ECO:0000313" key="3">
    <source>
        <dbReference type="Proteomes" id="UP000789595"/>
    </source>
</evidence>
<feature type="region of interest" description="Disordered" evidence="1">
    <location>
        <begin position="1"/>
        <end position="226"/>
    </location>
</feature>
<organism evidence="2 3">
    <name type="scientific">Pelagomonas calceolata</name>
    <dbReference type="NCBI Taxonomy" id="35677"/>
    <lineage>
        <taxon>Eukaryota</taxon>
        <taxon>Sar</taxon>
        <taxon>Stramenopiles</taxon>
        <taxon>Ochrophyta</taxon>
        <taxon>Pelagophyceae</taxon>
        <taxon>Pelagomonadales</taxon>
        <taxon>Pelagomonadaceae</taxon>
        <taxon>Pelagomonas</taxon>
    </lineage>
</organism>
<dbReference type="Proteomes" id="UP000789595">
    <property type="component" value="Unassembled WGS sequence"/>
</dbReference>
<feature type="compositionally biased region" description="Low complexity" evidence="1">
    <location>
        <begin position="151"/>
        <end position="178"/>
    </location>
</feature>
<protein>
    <submittedName>
        <fullName evidence="2">Uncharacterized protein</fullName>
    </submittedName>
</protein>
<gene>
    <name evidence="2" type="ORF">PECAL_6P10420</name>
</gene>
<keyword evidence="3" id="KW-1185">Reference proteome</keyword>
<reference evidence="2" key="1">
    <citation type="submission" date="2021-11" db="EMBL/GenBank/DDBJ databases">
        <authorList>
            <consortium name="Genoscope - CEA"/>
            <person name="William W."/>
        </authorList>
    </citation>
    <scope>NUCLEOTIDE SEQUENCE</scope>
</reference>
<feature type="compositionally biased region" description="Low complexity" evidence="1">
    <location>
        <begin position="74"/>
        <end position="87"/>
    </location>
</feature>
<accession>A0A8J2T2X6</accession>
<evidence type="ECO:0000313" key="2">
    <source>
        <dbReference type="EMBL" id="CAH0379419.1"/>
    </source>
</evidence>